<evidence type="ECO:0000256" key="6">
    <source>
        <dbReference type="ARBA" id="ARBA00022777"/>
    </source>
</evidence>
<dbReference type="InterPro" id="IPR004358">
    <property type="entry name" value="Sig_transdc_His_kin-like_C"/>
</dbReference>
<evidence type="ECO:0000256" key="2">
    <source>
        <dbReference type="ARBA" id="ARBA00004370"/>
    </source>
</evidence>
<dbReference type="Pfam" id="PF00512">
    <property type="entry name" value="HisKA"/>
    <property type="match status" value="1"/>
</dbReference>
<dbReference type="FunFam" id="1.10.287.130:FF:000001">
    <property type="entry name" value="Two-component sensor histidine kinase"/>
    <property type="match status" value="1"/>
</dbReference>
<keyword evidence="4" id="KW-0597">Phosphoprotein</keyword>
<dbReference type="SUPFAM" id="SSF47384">
    <property type="entry name" value="Homodimeric domain of signal transducing histidine kinase"/>
    <property type="match status" value="1"/>
</dbReference>
<dbReference type="PROSITE" id="PS50885">
    <property type="entry name" value="HAMP"/>
    <property type="match status" value="1"/>
</dbReference>
<dbReference type="Gene3D" id="6.10.340.10">
    <property type="match status" value="1"/>
</dbReference>
<gene>
    <name evidence="11" type="ORF">CLH62_12720</name>
</gene>
<keyword evidence="7" id="KW-0902">Two-component regulatory system</keyword>
<dbReference type="Pfam" id="PF00672">
    <property type="entry name" value="HAMP"/>
    <property type="match status" value="1"/>
</dbReference>
<dbReference type="Pfam" id="PF02518">
    <property type="entry name" value="HATPase_c"/>
    <property type="match status" value="1"/>
</dbReference>
<evidence type="ECO:0000259" key="9">
    <source>
        <dbReference type="PROSITE" id="PS50109"/>
    </source>
</evidence>
<dbReference type="InterPro" id="IPR003661">
    <property type="entry name" value="HisK_dim/P_dom"/>
</dbReference>
<dbReference type="AlphaFoldDB" id="A0A2G1VEN6"/>
<keyword evidence="6 11" id="KW-0418">Kinase</keyword>
<keyword evidence="12" id="KW-1185">Reference proteome</keyword>
<dbReference type="SUPFAM" id="SSF55874">
    <property type="entry name" value="ATPase domain of HSP90 chaperone/DNA topoisomerase II/histidine kinase"/>
    <property type="match status" value="1"/>
</dbReference>
<protein>
    <recommendedName>
        <fullName evidence="3">histidine kinase</fullName>
        <ecNumber evidence="3">2.7.13.3</ecNumber>
    </recommendedName>
</protein>
<evidence type="ECO:0000256" key="7">
    <source>
        <dbReference type="ARBA" id="ARBA00023012"/>
    </source>
</evidence>
<dbReference type="InterPro" id="IPR036097">
    <property type="entry name" value="HisK_dim/P_sf"/>
</dbReference>
<comment type="subcellular location">
    <subcellularLocation>
        <location evidence="2">Membrane</location>
    </subcellularLocation>
</comment>
<evidence type="ECO:0000256" key="4">
    <source>
        <dbReference type="ARBA" id="ARBA00022553"/>
    </source>
</evidence>
<dbReference type="CDD" id="cd00082">
    <property type="entry name" value="HisKA"/>
    <property type="match status" value="1"/>
</dbReference>
<dbReference type="PANTHER" id="PTHR43547">
    <property type="entry name" value="TWO-COMPONENT HISTIDINE KINASE"/>
    <property type="match status" value="1"/>
</dbReference>
<keyword evidence="8" id="KW-0812">Transmembrane</keyword>
<dbReference type="EC" id="2.7.13.3" evidence="3"/>
<comment type="caution">
    <text evidence="11">The sequence shown here is derived from an EMBL/GenBank/DDBJ whole genome shotgun (WGS) entry which is preliminary data.</text>
</comment>
<name>A0A2G1VEN6_9GAMM</name>
<sequence>MRNLSIGSRVALIAVLTSFLTVVVLSATAYNELIRDFENVLTQRQLLDAESVANRVDQDLQVRIQALGAFAATLTDGNNRLPQDRIEALLGRQPALSDYFRAGLLVFDENSVAIAENIYVPNRIGTAYADRQHFREAYKTREPVISRPIIGRTTGLPLLSFLYPIESDDGDLLGFAGGIINLAESGIIPKQEDVSSDALFKVIDTNHFVQVDTLSGTNPMPDLPPPGENLIIDAALSGQTSGVVSDYSGKKWIYATQHLERVGWMFLRAVPYQQATQPARASFDKFLAASAVALLALAAIAWLLARATTRPLEKMSLRIRQMATEGFAANRLSLNGPPEVRNVARAFNKLMKEREALDIMKDDFISTVSHELRTPLTSINGSLKLLRSGAAGKLPDKADSMVDVAFRNSEQLQRLISDLLDFNKAMAGQMPIGLETVDPAKAIRDACDGNGAMAKHYRVRLKVGNCAKKFVSADPSRLRQILDNFISNAIKFSPVDGSVRIWSESTTDGMVRITVSDEGPGVPDSFLPRLFQRFSQAESGSTRAKAGTGLGLAITRELAALMDGEVGYDYHNGAHFWVDLSAIDTKIPQTGGDHEKP</sequence>
<keyword evidence="8" id="KW-0472">Membrane</keyword>
<evidence type="ECO:0000313" key="12">
    <source>
        <dbReference type="Proteomes" id="UP000229044"/>
    </source>
</evidence>
<evidence type="ECO:0000313" key="11">
    <source>
        <dbReference type="EMBL" id="PHQ25204.1"/>
    </source>
</evidence>
<feature type="domain" description="HAMP" evidence="10">
    <location>
        <begin position="306"/>
        <end position="359"/>
    </location>
</feature>
<keyword evidence="5" id="KW-0808">Transferase</keyword>
<dbReference type="CDD" id="cd06225">
    <property type="entry name" value="HAMP"/>
    <property type="match status" value="1"/>
</dbReference>
<evidence type="ECO:0000259" key="10">
    <source>
        <dbReference type="PROSITE" id="PS50885"/>
    </source>
</evidence>
<dbReference type="PROSITE" id="PS50109">
    <property type="entry name" value="HIS_KIN"/>
    <property type="match status" value="1"/>
</dbReference>
<dbReference type="SMART" id="SM00388">
    <property type="entry name" value="HisKA"/>
    <property type="match status" value="1"/>
</dbReference>
<evidence type="ECO:0000256" key="3">
    <source>
        <dbReference type="ARBA" id="ARBA00012438"/>
    </source>
</evidence>
<dbReference type="Gene3D" id="3.30.565.10">
    <property type="entry name" value="Histidine kinase-like ATPase, C-terminal domain"/>
    <property type="match status" value="1"/>
</dbReference>
<reference evidence="11 12" key="1">
    <citation type="submission" date="2017-09" db="EMBL/GenBank/DDBJ databases">
        <title>The draft genome sequences of Marinobacter guineae M3B.</title>
        <authorList>
            <person name="Cao J."/>
        </authorList>
    </citation>
    <scope>NUCLEOTIDE SEQUENCE [LARGE SCALE GENOMIC DNA]</scope>
    <source>
        <strain evidence="11 12">M3B</strain>
    </source>
</reference>
<evidence type="ECO:0000256" key="8">
    <source>
        <dbReference type="SAM" id="Phobius"/>
    </source>
</evidence>
<dbReference type="InterPro" id="IPR003594">
    <property type="entry name" value="HATPase_dom"/>
</dbReference>
<dbReference type="OrthoDB" id="9804645at2"/>
<dbReference type="EMBL" id="NTFI01000003">
    <property type="protein sequence ID" value="PHQ25204.1"/>
    <property type="molecule type" value="Genomic_DNA"/>
</dbReference>
<accession>A0A2G1VEN6</accession>
<dbReference type="SMART" id="SM00387">
    <property type="entry name" value="HATPase_c"/>
    <property type="match status" value="1"/>
</dbReference>
<feature type="domain" description="Histidine kinase" evidence="9">
    <location>
        <begin position="367"/>
        <end position="584"/>
    </location>
</feature>
<dbReference type="RefSeq" id="WP_099618514.1">
    <property type="nucleotide sequence ID" value="NZ_KZ319340.1"/>
</dbReference>
<dbReference type="Proteomes" id="UP000229044">
    <property type="component" value="Unassembled WGS sequence"/>
</dbReference>
<proteinExistence type="predicted"/>
<dbReference type="InterPro" id="IPR003660">
    <property type="entry name" value="HAMP_dom"/>
</dbReference>
<comment type="catalytic activity">
    <reaction evidence="1">
        <text>ATP + protein L-histidine = ADP + protein N-phospho-L-histidine.</text>
        <dbReference type="EC" id="2.7.13.3"/>
    </reaction>
</comment>
<dbReference type="Gene3D" id="3.30.450.20">
    <property type="entry name" value="PAS domain"/>
    <property type="match status" value="1"/>
</dbReference>
<dbReference type="Gene3D" id="1.10.287.130">
    <property type="match status" value="1"/>
</dbReference>
<dbReference type="GO" id="GO:0016020">
    <property type="term" value="C:membrane"/>
    <property type="evidence" value="ECO:0007669"/>
    <property type="project" value="UniProtKB-SubCell"/>
</dbReference>
<feature type="transmembrane region" description="Helical" evidence="8">
    <location>
        <begin position="286"/>
        <end position="305"/>
    </location>
</feature>
<dbReference type="PANTHER" id="PTHR43547:SF2">
    <property type="entry name" value="HYBRID SIGNAL TRANSDUCTION HISTIDINE KINASE C"/>
    <property type="match status" value="1"/>
</dbReference>
<evidence type="ECO:0000256" key="5">
    <source>
        <dbReference type="ARBA" id="ARBA00022679"/>
    </source>
</evidence>
<evidence type="ECO:0000256" key="1">
    <source>
        <dbReference type="ARBA" id="ARBA00000085"/>
    </source>
</evidence>
<dbReference type="PRINTS" id="PR00344">
    <property type="entry name" value="BCTRLSENSOR"/>
</dbReference>
<dbReference type="InterPro" id="IPR036890">
    <property type="entry name" value="HATPase_C_sf"/>
</dbReference>
<keyword evidence="8" id="KW-1133">Transmembrane helix</keyword>
<dbReference type="CDD" id="cd18773">
    <property type="entry name" value="PDC1_HK_sensor"/>
    <property type="match status" value="1"/>
</dbReference>
<organism evidence="11 12">
    <name type="scientific">Marinobacter guineae</name>
    <dbReference type="NCBI Taxonomy" id="432303"/>
    <lineage>
        <taxon>Bacteria</taxon>
        <taxon>Pseudomonadati</taxon>
        <taxon>Pseudomonadota</taxon>
        <taxon>Gammaproteobacteria</taxon>
        <taxon>Pseudomonadales</taxon>
        <taxon>Marinobacteraceae</taxon>
        <taxon>Marinobacter</taxon>
    </lineage>
</organism>
<dbReference type="GO" id="GO:0000155">
    <property type="term" value="F:phosphorelay sensor kinase activity"/>
    <property type="evidence" value="ECO:0007669"/>
    <property type="project" value="InterPro"/>
</dbReference>
<dbReference type="InterPro" id="IPR005467">
    <property type="entry name" value="His_kinase_dom"/>
</dbReference>